<name>A0A966DT97_9SPHI</name>
<dbReference type="RefSeq" id="WP_166585076.1">
    <property type="nucleotide sequence ID" value="NZ_WWEO01000040.1"/>
</dbReference>
<sequence length="456" mass="50335">MKKQKTFILMLLLSAAVVSCQKQFLDTKPSKSLLVPETLADFRALLDNLSVFNRSPGLTEVADGDFYTTDAGWKTWTNNQERTSYLWQADIFGVEKGFDWNAAYQQVFYANVVLDGLTQNKIPASADRDAVEGTALFSRGWAFYHLLQMFGPAYQPQAAATALGIPIRLDPDVTKLVPRSSLSAGYGQVLADLGRARRLLPSTTSAKSRPGTVTALAMLARIHLAMGNYAQAGAYADSALQLNGKLLDYNNLSTTAARPFPQSLPNGNDEVVYHDAMASYSFNAATSVFYCDSVLYRSYNSNDLRKVLLFKDNGLGKINFKGSYTGSSLLFAGLANDELYLIRAECNARNGQAAAALADLNNLLVKRWKKGTFVPYTGTDAQSILMLILAERRKEMVGRNMRWYDLKRLNLNQSTAVTLIRTLNGAAYTLEPGSPRYTYPITPDELLANPLVQNDR</sequence>
<dbReference type="InterPro" id="IPR033985">
    <property type="entry name" value="SusD-like_N"/>
</dbReference>
<proteinExistence type="inferred from homology"/>
<evidence type="ECO:0000256" key="4">
    <source>
        <dbReference type="ARBA" id="ARBA00023136"/>
    </source>
</evidence>
<feature type="chain" id="PRO_5036985478" evidence="6">
    <location>
        <begin position="21"/>
        <end position="456"/>
    </location>
</feature>
<evidence type="ECO:0000259" key="7">
    <source>
        <dbReference type="Pfam" id="PF07980"/>
    </source>
</evidence>
<accession>A0A966DT97</accession>
<evidence type="ECO:0000313" key="9">
    <source>
        <dbReference type="EMBL" id="NCD69097.1"/>
    </source>
</evidence>
<evidence type="ECO:0000313" key="10">
    <source>
        <dbReference type="Proteomes" id="UP000638732"/>
    </source>
</evidence>
<dbReference type="InterPro" id="IPR011990">
    <property type="entry name" value="TPR-like_helical_dom_sf"/>
</dbReference>
<keyword evidence="10" id="KW-1185">Reference proteome</keyword>
<dbReference type="PROSITE" id="PS51257">
    <property type="entry name" value="PROKAR_LIPOPROTEIN"/>
    <property type="match status" value="1"/>
</dbReference>
<keyword evidence="5" id="KW-0998">Cell outer membrane</keyword>
<dbReference type="EMBL" id="WWEO01000040">
    <property type="protein sequence ID" value="NCD69097.1"/>
    <property type="molecule type" value="Genomic_DNA"/>
</dbReference>
<evidence type="ECO:0000259" key="8">
    <source>
        <dbReference type="Pfam" id="PF14322"/>
    </source>
</evidence>
<organism evidence="9 10">
    <name type="scientific">Mucilaginibacter agri</name>
    <dbReference type="NCBI Taxonomy" id="2695265"/>
    <lineage>
        <taxon>Bacteria</taxon>
        <taxon>Pseudomonadati</taxon>
        <taxon>Bacteroidota</taxon>
        <taxon>Sphingobacteriia</taxon>
        <taxon>Sphingobacteriales</taxon>
        <taxon>Sphingobacteriaceae</taxon>
        <taxon>Mucilaginibacter</taxon>
    </lineage>
</organism>
<feature type="domain" description="SusD-like N-terminal" evidence="8">
    <location>
        <begin position="24"/>
        <end position="224"/>
    </location>
</feature>
<reference evidence="9" key="2">
    <citation type="submission" date="2020-10" db="EMBL/GenBank/DDBJ databases">
        <title>Mucilaginibacter sp. nov., isolated from soil.</title>
        <authorList>
            <person name="Jeon C.O."/>
        </authorList>
    </citation>
    <scope>NUCLEOTIDE SEQUENCE</scope>
    <source>
        <strain evidence="9">R11</strain>
    </source>
</reference>
<evidence type="ECO:0000256" key="1">
    <source>
        <dbReference type="ARBA" id="ARBA00004442"/>
    </source>
</evidence>
<protein>
    <submittedName>
        <fullName evidence="9">RagB/SusD family nutrient uptake outer membrane protein</fullName>
    </submittedName>
</protein>
<evidence type="ECO:0000256" key="5">
    <source>
        <dbReference type="ARBA" id="ARBA00023237"/>
    </source>
</evidence>
<dbReference type="InterPro" id="IPR012944">
    <property type="entry name" value="SusD_RagB_dom"/>
</dbReference>
<comment type="subcellular location">
    <subcellularLocation>
        <location evidence="1">Cell outer membrane</location>
    </subcellularLocation>
</comment>
<dbReference type="Proteomes" id="UP000638732">
    <property type="component" value="Unassembled WGS sequence"/>
</dbReference>
<comment type="caution">
    <text evidence="9">The sequence shown here is derived from an EMBL/GenBank/DDBJ whole genome shotgun (WGS) entry which is preliminary data.</text>
</comment>
<feature type="signal peptide" evidence="6">
    <location>
        <begin position="1"/>
        <end position="20"/>
    </location>
</feature>
<dbReference type="AlphaFoldDB" id="A0A966DT97"/>
<evidence type="ECO:0000256" key="6">
    <source>
        <dbReference type="SAM" id="SignalP"/>
    </source>
</evidence>
<reference evidence="9" key="1">
    <citation type="submission" date="2020-01" db="EMBL/GenBank/DDBJ databases">
        <authorList>
            <person name="Seo Y.L."/>
        </authorList>
    </citation>
    <scope>NUCLEOTIDE SEQUENCE</scope>
    <source>
        <strain evidence="9">R11</strain>
    </source>
</reference>
<feature type="domain" description="RagB/SusD" evidence="7">
    <location>
        <begin position="338"/>
        <end position="450"/>
    </location>
</feature>
<dbReference type="SUPFAM" id="SSF48452">
    <property type="entry name" value="TPR-like"/>
    <property type="match status" value="1"/>
</dbReference>
<evidence type="ECO:0000256" key="2">
    <source>
        <dbReference type="ARBA" id="ARBA00006275"/>
    </source>
</evidence>
<dbReference type="Pfam" id="PF07980">
    <property type="entry name" value="SusD_RagB"/>
    <property type="match status" value="1"/>
</dbReference>
<comment type="similarity">
    <text evidence="2">Belongs to the SusD family.</text>
</comment>
<keyword evidence="4" id="KW-0472">Membrane</keyword>
<dbReference type="Gene3D" id="1.25.40.390">
    <property type="match status" value="1"/>
</dbReference>
<dbReference type="Pfam" id="PF14322">
    <property type="entry name" value="SusD-like_3"/>
    <property type="match status" value="1"/>
</dbReference>
<keyword evidence="3 6" id="KW-0732">Signal</keyword>
<dbReference type="GO" id="GO:0009279">
    <property type="term" value="C:cell outer membrane"/>
    <property type="evidence" value="ECO:0007669"/>
    <property type="project" value="UniProtKB-SubCell"/>
</dbReference>
<gene>
    <name evidence="9" type="ORF">GSY63_06995</name>
</gene>
<evidence type="ECO:0000256" key="3">
    <source>
        <dbReference type="ARBA" id="ARBA00022729"/>
    </source>
</evidence>